<feature type="binding site" evidence="2">
    <location>
        <position position="323"/>
    </location>
    <ligand>
        <name>Zn(2+)</name>
        <dbReference type="ChEBI" id="CHEBI:29105"/>
        <label>2</label>
    </ligand>
</feature>
<dbReference type="GO" id="GO:0016740">
    <property type="term" value="F:transferase activity"/>
    <property type="evidence" value="ECO:0007669"/>
    <property type="project" value="UniProtKB-KW"/>
</dbReference>
<reference evidence="7 8" key="1">
    <citation type="submission" date="2019-08" db="EMBL/GenBank/DDBJ databases">
        <authorList>
            <person name="Chen S.-C."/>
            <person name="Lai M.-C."/>
            <person name="You Y.-T."/>
        </authorList>
    </citation>
    <scope>NUCLEOTIDE SEQUENCE [LARGE SCALE GENOMIC DNA]</scope>
    <source>
        <strain evidence="7 8">P2F9704a</strain>
    </source>
</reference>
<evidence type="ECO:0000259" key="6">
    <source>
        <dbReference type="Pfam" id="PF22082"/>
    </source>
</evidence>
<feature type="binding site" evidence="2">
    <location>
        <position position="50"/>
    </location>
    <ligand>
        <name>Zn(2+)</name>
        <dbReference type="ChEBI" id="CHEBI:29105"/>
        <label>1</label>
    </ligand>
</feature>
<dbReference type="Pfam" id="PF01171">
    <property type="entry name" value="ATP_bind_3"/>
    <property type="match status" value="1"/>
</dbReference>
<name>A0ABD4TKF1_9EURY</name>
<feature type="binding site" evidence="2">
    <location>
        <position position="47"/>
    </location>
    <ligand>
        <name>Zn(2+)</name>
        <dbReference type="ChEBI" id="CHEBI:29105"/>
        <label>1</label>
    </ligand>
</feature>
<dbReference type="AlphaFoldDB" id="A0ABD4TKF1"/>
<feature type="binding site" evidence="3">
    <location>
        <position position="84"/>
    </location>
    <ligand>
        <name>ATP</name>
        <dbReference type="ChEBI" id="CHEBI:30616"/>
    </ligand>
</feature>
<evidence type="ECO:0000256" key="4">
    <source>
        <dbReference type="SAM" id="MobiDB-lite"/>
    </source>
</evidence>
<evidence type="ECO:0000313" key="7">
    <source>
        <dbReference type="EMBL" id="MCQ1539398.1"/>
    </source>
</evidence>
<evidence type="ECO:0000256" key="2">
    <source>
        <dbReference type="PIRSR" id="PIRSR004976-50"/>
    </source>
</evidence>
<proteinExistence type="predicted"/>
<keyword evidence="1" id="KW-0808">Transferase</keyword>
<feature type="binding site" evidence="2">
    <location>
        <position position="28"/>
    </location>
    <ligand>
        <name>Zn(2+)</name>
        <dbReference type="ChEBI" id="CHEBI:29105"/>
        <label>1</label>
    </ligand>
</feature>
<dbReference type="PANTHER" id="PTHR11807:SF12">
    <property type="entry name" value="CYTOPLASMIC TRNA 2-THIOLATION PROTEIN 1"/>
    <property type="match status" value="1"/>
</dbReference>
<gene>
    <name evidence="7" type="ORF">FTO68_10450</name>
</gene>
<dbReference type="InterPro" id="IPR000541">
    <property type="entry name" value="Ncs6/Tuc1/Ctu1"/>
</dbReference>
<dbReference type="InterPro" id="IPR054306">
    <property type="entry name" value="TtuA-like_LIM_N"/>
</dbReference>
<keyword evidence="2" id="KW-0479">Metal-binding</keyword>
<keyword evidence="2" id="KW-0862">Zinc</keyword>
<feature type="binding site" evidence="3">
    <location>
        <position position="108"/>
    </location>
    <ligand>
        <name>ATP</name>
        <dbReference type="ChEBI" id="CHEBI:30616"/>
    </ligand>
</feature>
<evidence type="ECO:0000313" key="8">
    <source>
        <dbReference type="Proteomes" id="UP001524383"/>
    </source>
</evidence>
<keyword evidence="3" id="KW-0067">ATP-binding</keyword>
<dbReference type="Proteomes" id="UP001524383">
    <property type="component" value="Unassembled WGS sequence"/>
</dbReference>
<dbReference type="InterPro" id="IPR035107">
    <property type="entry name" value="tRNA_thiolation_TtcA_Ctu1"/>
</dbReference>
<feature type="compositionally biased region" description="Basic and acidic residues" evidence="4">
    <location>
        <begin position="10"/>
        <end position="23"/>
    </location>
</feature>
<dbReference type="NCBIfam" id="TIGR00269">
    <property type="entry name" value="TIGR00269 family protein"/>
    <property type="match status" value="1"/>
</dbReference>
<feature type="binding site" evidence="3">
    <location>
        <position position="190"/>
    </location>
    <ligand>
        <name>ATP</name>
        <dbReference type="ChEBI" id="CHEBI:30616"/>
    </ligand>
</feature>
<dbReference type="InterPro" id="IPR011063">
    <property type="entry name" value="TilS/TtcA_N"/>
</dbReference>
<dbReference type="PANTHER" id="PTHR11807">
    <property type="entry name" value="ATPASES OF THE PP SUPERFAMILY-RELATED"/>
    <property type="match status" value="1"/>
</dbReference>
<keyword evidence="8" id="KW-1185">Reference proteome</keyword>
<feature type="binding site" evidence="2">
    <location>
        <position position="320"/>
    </location>
    <ligand>
        <name>Zn(2+)</name>
        <dbReference type="ChEBI" id="CHEBI:29105"/>
        <label>2</label>
    </ligand>
</feature>
<organism evidence="7 8">
    <name type="scientific">Methanocalculus taiwanensis</name>
    <dbReference type="NCBI Taxonomy" id="106207"/>
    <lineage>
        <taxon>Archaea</taxon>
        <taxon>Methanobacteriati</taxon>
        <taxon>Methanobacteriota</taxon>
        <taxon>Stenosarchaea group</taxon>
        <taxon>Methanomicrobia</taxon>
        <taxon>Methanomicrobiales</taxon>
        <taxon>Methanocalculaceae</taxon>
        <taxon>Methanocalculus</taxon>
    </lineage>
</organism>
<keyword evidence="3" id="KW-0547">Nucleotide-binding</keyword>
<dbReference type="InterPro" id="IPR014729">
    <property type="entry name" value="Rossmann-like_a/b/a_fold"/>
</dbReference>
<feature type="region of interest" description="Disordered" evidence="4">
    <location>
        <begin position="1"/>
        <end position="28"/>
    </location>
</feature>
<feature type="binding site" evidence="2">
    <location>
        <position position="31"/>
    </location>
    <ligand>
        <name>Zn(2+)</name>
        <dbReference type="ChEBI" id="CHEBI:29105"/>
        <label>1</label>
    </ligand>
</feature>
<feature type="domain" description="tRNA(Ile)-lysidine/2-thiocytidine synthase N-terminal" evidence="5">
    <location>
        <begin position="75"/>
        <end position="238"/>
    </location>
</feature>
<dbReference type="PIRSF" id="PIRSF004976">
    <property type="entry name" value="ATPase_YdaO"/>
    <property type="match status" value="1"/>
</dbReference>
<feature type="binding site" evidence="3">
    <location>
        <begin position="78"/>
        <end position="80"/>
    </location>
    <ligand>
        <name>ATP</name>
        <dbReference type="ChEBI" id="CHEBI:30616"/>
    </ligand>
</feature>
<dbReference type="EMBL" id="VOTZ01000027">
    <property type="protein sequence ID" value="MCQ1539398.1"/>
    <property type="molecule type" value="Genomic_DNA"/>
</dbReference>
<evidence type="ECO:0000256" key="1">
    <source>
        <dbReference type="ARBA" id="ARBA00022679"/>
    </source>
</evidence>
<comment type="caution">
    <text evidence="7">The sequence shown here is derived from an EMBL/GenBank/DDBJ whole genome shotgun (WGS) entry which is preliminary data.</text>
</comment>
<feature type="binding site" evidence="3">
    <location>
        <position position="185"/>
    </location>
    <ligand>
        <name>ATP</name>
        <dbReference type="ChEBI" id="CHEBI:30616"/>
    </ligand>
</feature>
<dbReference type="Gene3D" id="3.40.50.620">
    <property type="entry name" value="HUPs"/>
    <property type="match status" value="1"/>
</dbReference>
<evidence type="ECO:0000259" key="5">
    <source>
        <dbReference type="Pfam" id="PF01171"/>
    </source>
</evidence>
<accession>A0ABD4TKF1</accession>
<dbReference type="Pfam" id="PF22082">
    <property type="entry name" value="TtuA_LIM_N"/>
    <property type="match status" value="1"/>
</dbReference>
<feature type="binding site" evidence="2">
    <location>
        <position position="308"/>
    </location>
    <ligand>
        <name>Zn(2+)</name>
        <dbReference type="ChEBI" id="CHEBI:29105"/>
        <label>2</label>
    </ligand>
</feature>
<feature type="binding site" evidence="2">
    <location>
        <position position="311"/>
    </location>
    <ligand>
        <name>Zn(2+)</name>
        <dbReference type="ChEBI" id="CHEBI:29105"/>
        <label>2</label>
    </ligand>
</feature>
<feature type="domain" description="2-thiouridine synthetase TtuA-like N-terminal LIM" evidence="6">
    <location>
        <begin position="28"/>
        <end position="52"/>
    </location>
</feature>
<evidence type="ECO:0000256" key="3">
    <source>
        <dbReference type="PIRSR" id="PIRSR004976-51"/>
    </source>
</evidence>
<sequence>MVGMKSKSGHPGDHKSEEQRSGGRSESCSFCQKPTVVRLREPNRSLCAEHFIQDCEERVKRAVEAEGMIAPGDRIAVGLSGGKDSTALLMILEKIFSSTDIELVAITIDEGISGYREETMAAAVELTRRLAIPQQIVSFCELFGRDLDSLLFRREKEACTVCGVLRRRALLEGARRAGATKIATGHNLDDEAQSVLMNVLRGDLPRLLQDTSSGYPECFIPRIKPLIPLSEKEIVIFLMVQGVFVDLPECPYAHTALRGEVREMLADLEFHHPGTREKLIHARNMVRERISGNFVGESTRGGNLITHCRICGEVCSSEICAVCRVLGDVANIT</sequence>
<protein>
    <submittedName>
        <fullName evidence="7">TIGR00269 family protein</fullName>
    </submittedName>
</protein>
<dbReference type="SUPFAM" id="SSF52402">
    <property type="entry name" value="Adenine nucleotide alpha hydrolases-like"/>
    <property type="match status" value="1"/>
</dbReference>